<feature type="compositionally biased region" description="Basic and acidic residues" evidence="1">
    <location>
        <begin position="124"/>
        <end position="138"/>
    </location>
</feature>
<feature type="compositionally biased region" description="Basic residues" evidence="1">
    <location>
        <begin position="16"/>
        <end position="25"/>
    </location>
</feature>
<reference evidence="2" key="1">
    <citation type="submission" date="2020-02" db="EMBL/GenBank/DDBJ databases">
        <authorList>
            <person name="Meier V. D."/>
        </authorList>
    </citation>
    <scope>NUCLEOTIDE SEQUENCE</scope>
    <source>
        <strain evidence="2">AVDCRST_MAG06</strain>
    </source>
</reference>
<feature type="compositionally biased region" description="Basic residues" evidence="1">
    <location>
        <begin position="98"/>
        <end position="117"/>
    </location>
</feature>
<evidence type="ECO:0000256" key="1">
    <source>
        <dbReference type="SAM" id="MobiDB-lite"/>
    </source>
</evidence>
<feature type="region of interest" description="Disordered" evidence="1">
    <location>
        <begin position="1"/>
        <end position="179"/>
    </location>
</feature>
<proteinExistence type="predicted"/>
<feature type="compositionally biased region" description="Basic residues" evidence="1">
    <location>
        <begin position="38"/>
        <end position="64"/>
    </location>
</feature>
<name>A0A6J4PCG6_9ACTN</name>
<dbReference type="AlphaFoldDB" id="A0A6J4PCG6"/>
<feature type="non-terminal residue" evidence="2">
    <location>
        <position position="1"/>
    </location>
</feature>
<gene>
    <name evidence="2" type="ORF">AVDCRST_MAG06-2946</name>
</gene>
<feature type="non-terminal residue" evidence="2">
    <location>
        <position position="209"/>
    </location>
</feature>
<sequence>AGAVGGAGRPGPRRDLRLRHLRRPGGRAQGLRPLRGAGARRRHRARRRLPARRAHRRHPARGPRRLALPVGAGGRGGDHVRLPSGRGPDGARRECLRRLRSRALLRHRRPQGHRVRPRPAAGRADGHGHRDRRRDGPRRAGRPGAHRVPRRAVRHPGARRRPHRRARGALGPAHGGRRAARCGHLPDVAAAGDVARLAGADAHRSGERL</sequence>
<evidence type="ECO:0000313" key="2">
    <source>
        <dbReference type="EMBL" id="CAA9412005.1"/>
    </source>
</evidence>
<accession>A0A6J4PCG6</accession>
<protein>
    <submittedName>
        <fullName evidence="2">Uncharacterized UPF0126 inner membrane protein</fullName>
    </submittedName>
</protein>
<organism evidence="2">
    <name type="scientific">uncultured Nocardioides sp</name>
    <dbReference type="NCBI Taxonomy" id="198441"/>
    <lineage>
        <taxon>Bacteria</taxon>
        <taxon>Bacillati</taxon>
        <taxon>Actinomycetota</taxon>
        <taxon>Actinomycetes</taxon>
        <taxon>Propionibacteriales</taxon>
        <taxon>Nocardioidaceae</taxon>
        <taxon>Nocardioides</taxon>
        <taxon>environmental samples</taxon>
    </lineage>
</organism>
<dbReference type="EMBL" id="CADCUP010000192">
    <property type="protein sequence ID" value="CAA9412005.1"/>
    <property type="molecule type" value="Genomic_DNA"/>
</dbReference>
<feature type="compositionally biased region" description="Basic residues" evidence="1">
    <location>
        <begin position="139"/>
        <end position="167"/>
    </location>
</feature>